<reference evidence="5" key="2">
    <citation type="journal article" date="2016" name="G3 (Bethesda)">
        <title>Genome Evolution in Three Species of Cactophilic Drosophila.</title>
        <authorList>
            <person name="Sanchez-Flores A."/>
            <person name="Penazola F."/>
            <person name="Carpinteyro-Ponce J."/>
            <person name="Nazario-Yepiz N."/>
            <person name="Abreu-Goodger C."/>
            <person name="Machado C.A."/>
            <person name="Markow T.A."/>
        </authorList>
    </citation>
    <scope>NUCLEOTIDE SEQUENCE [LARGE SCALE GENOMIC DNA]</scope>
</reference>
<evidence type="ECO:0000259" key="4">
    <source>
        <dbReference type="Pfam" id="PF00808"/>
    </source>
</evidence>
<dbReference type="Proteomes" id="UP000694904">
    <property type="component" value="Chromosome 5"/>
</dbReference>
<dbReference type="GeneID" id="108617471"/>
<comment type="subcellular location">
    <subcellularLocation>
        <location evidence="1">Nucleus</location>
    </subcellularLocation>
</comment>
<accession>A0ABM1PNH8</accession>
<dbReference type="PANTHER" id="PTHR10252:SF79">
    <property type="entry name" value="DNA POLYMERASE EPSILON SUBUNIT 4"/>
    <property type="match status" value="1"/>
</dbReference>
<gene>
    <name evidence="6" type="primary">LOC108617471</name>
</gene>
<evidence type="ECO:0000256" key="2">
    <source>
        <dbReference type="ARBA" id="ARBA00023242"/>
    </source>
</evidence>
<sequence length="162" mass="17913">MASEDLFRNDYSEEPDLGQEFQKDVEMSAEMAEHDTDDVEKSIGQNGTNSSPSVNQPAAKSPEQTKTTNGNKASEHEHDGKLTQLPMGRIRNIMKLDPDLQIASNEAVFAVTKAVELFIESLAREAYTYTAQAKKKTIQKRDVDLAISAVDSLMFLDGALNF</sequence>
<dbReference type="CDD" id="cd22929">
    <property type="entry name" value="HFD_POLE4-like"/>
    <property type="match status" value="1"/>
</dbReference>
<feature type="compositionally biased region" description="Basic and acidic residues" evidence="3">
    <location>
        <begin position="21"/>
        <end position="34"/>
    </location>
</feature>
<reference evidence="5" key="1">
    <citation type="journal article" date="1997" name="Nucleic Acids Res.">
        <title>tRNAscan-SE: a program for improved detection of transfer RNA genes in genomic sequence.</title>
        <authorList>
            <person name="Lowe T.M."/>
            <person name="Eddy S.R."/>
        </authorList>
    </citation>
    <scope>NUCLEOTIDE SEQUENCE [LARGE SCALE GENOMIC DNA]</scope>
</reference>
<keyword evidence="2" id="KW-0539">Nucleus</keyword>
<dbReference type="InterPro" id="IPR003958">
    <property type="entry name" value="CBFA_NFYB_domain"/>
</dbReference>
<feature type="compositionally biased region" description="Polar residues" evidence="3">
    <location>
        <begin position="43"/>
        <end position="72"/>
    </location>
</feature>
<evidence type="ECO:0000313" key="5">
    <source>
        <dbReference type="Proteomes" id="UP000694904"/>
    </source>
</evidence>
<dbReference type="Pfam" id="PF00808">
    <property type="entry name" value="CBFD_NFYB_HMF"/>
    <property type="match status" value="1"/>
</dbReference>
<feature type="compositionally biased region" description="Basic and acidic residues" evidence="3">
    <location>
        <begin position="1"/>
        <end position="11"/>
    </location>
</feature>
<keyword evidence="5" id="KW-1185">Reference proteome</keyword>
<evidence type="ECO:0000313" key="6">
    <source>
        <dbReference type="RefSeq" id="XP_017868764.1"/>
    </source>
</evidence>
<dbReference type="PANTHER" id="PTHR10252">
    <property type="entry name" value="HISTONE-LIKE TRANSCRIPTION FACTOR CCAAT-RELATED"/>
    <property type="match status" value="1"/>
</dbReference>
<reference evidence="6" key="3">
    <citation type="submission" date="2025-08" db="UniProtKB">
        <authorList>
            <consortium name="RefSeq"/>
        </authorList>
    </citation>
    <scope>IDENTIFICATION</scope>
    <source>
        <tissue evidence="6">Whole organism</tissue>
    </source>
</reference>
<dbReference type="SUPFAM" id="SSF47113">
    <property type="entry name" value="Histone-fold"/>
    <property type="match status" value="1"/>
</dbReference>
<protein>
    <submittedName>
        <fullName evidence="6">DNA polymerase epsilon subunit 4</fullName>
    </submittedName>
</protein>
<name>A0ABM1PNH8_DROAR</name>
<feature type="region of interest" description="Disordered" evidence="3">
    <location>
        <begin position="1"/>
        <end position="86"/>
    </location>
</feature>
<dbReference type="InterPro" id="IPR009072">
    <property type="entry name" value="Histone-fold"/>
</dbReference>
<feature type="domain" description="Transcription factor CBF/NF-Y/archaeal histone" evidence="4">
    <location>
        <begin position="84"/>
        <end position="147"/>
    </location>
</feature>
<dbReference type="RefSeq" id="XP_017868764.1">
    <property type="nucleotide sequence ID" value="XM_018013275.1"/>
</dbReference>
<proteinExistence type="predicted"/>
<evidence type="ECO:0000256" key="3">
    <source>
        <dbReference type="SAM" id="MobiDB-lite"/>
    </source>
</evidence>
<evidence type="ECO:0000256" key="1">
    <source>
        <dbReference type="ARBA" id="ARBA00004123"/>
    </source>
</evidence>
<organism evidence="5 6">
    <name type="scientific">Drosophila arizonae</name>
    <name type="common">Fruit fly</name>
    <dbReference type="NCBI Taxonomy" id="7263"/>
    <lineage>
        <taxon>Eukaryota</taxon>
        <taxon>Metazoa</taxon>
        <taxon>Ecdysozoa</taxon>
        <taxon>Arthropoda</taxon>
        <taxon>Hexapoda</taxon>
        <taxon>Insecta</taxon>
        <taxon>Pterygota</taxon>
        <taxon>Neoptera</taxon>
        <taxon>Endopterygota</taxon>
        <taxon>Diptera</taxon>
        <taxon>Brachycera</taxon>
        <taxon>Muscomorpha</taxon>
        <taxon>Ephydroidea</taxon>
        <taxon>Drosophilidae</taxon>
        <taxon>Drosophila</taxon>
    </lineage>
</organism>
<dbReference type="InterPro" id="IPR050568">
    <property type="entry name" value="Transcr_DNA_Rep_Reg"/>
</dbReference>
<dbReference type="Gene3D" id="1.10.20.10">
    <property type="entry name" value="Histone, subunit A"/>
    <property type="match status" value="1"/>
</dbReference>